<evidence type="ECO:0000313" key="1">
    <source>
        <dbReference type="EMBL" id="QOQ87204.1"/>
    </source>
</evidence>
<evidence type="ECO:0000313" key="2">
    <source>
        <dbReference type="Proteomes" id="UP000594749"/>
    </source>
</evidence>
<name>A0A7M1LGP7_9BACT</name>
<sequence>MKRGFSMIELVLAIVIIAISIASLPRIVSSSLGSNSFIVSQQEAVLQSKALMGKVMIRPFDSTHIAANCRTKSIADAANCNNAPFWENIARDFERETAGALLFVNNFKTTEWSAPIFNYAEAPGVYYNASGVVTDGELSRSFGDRSAGGVNVAIPSSNSSDFLKNSFGLNPDMNDIDDFSGPSGNFIGSFQGNNSDSIFRLNFATTVTYFDDKNFINPTGKTIKADIKTAATGGGRINTISNIKFIEILTTVQDDIDAGLPQEESRRVILKSFAANVGTPNVYKKEWK</sequence>
<accession>A0A7M1LGP7</accession>
<dbReference type="AlphaFoldDB" id="A0A7M1LGP7"/>
<dbReference type="Proteomes" id="UP000594749">
    <property type="component" value="Chromosome"/>
</dbReference>
<dbReference type="EMBL" id="CP063078">
    <property type="protein sequence ID" value="QOQ87204.1"/>
    <property type="molecule type" value="Genomic_DNA"/>
</dbReference>
<proteinExistence type="predicted"/>
<keyword evidence="2" id="KW-1185">Reference proteome</keyword>
<dbReference type="RefSeq" id="WP_025803565.1">
    <property type="nucleotide sequence ID" value="NZ_CP053842.1"/>
</dbReference>
<organism evidence="1 2">
    <name type="scientific">Campylobacter corcagiensis</name>
    <dbReference type="NCBI Taxonomy" id="1448857"/>
    <lineage>
        <taxon>Bacteria</taxon>
        <taxon>Pseudomonadati</taxon>
        <taxon>Campylobacterota</taxon>
        <taxon>Epsilonproteobacteria</taxon>
        <taxon>Campylobacterales</taxon>
        <taxon>Campylobacteraceae</taxon>
        <taxon>Campylobacter</taxon>
    </lineage>
</organism>
<gene>
    <name evidence="1" type="ORF">IMC76_08340</name>
</gene>
<dbReference type="InterPro" id="IPR012902">
    <property type="entry name" value="N_methyl_site"/>
</dbReference>
<protein>
    <submittedName>
        <fullName evidence="1">Prepilin-type N-terminal cleavage/methylation domain-containing protein</fullName>
    </submittedName>
</protein>
<dbReference type="Pfam" id="PF07963">
    <property type="entry name" value="N_methyl"/>
    <property type="match status" value="1"/>
</dbReference>
<reference evidence="1 2" key="1">
    <citation type="submission" date="2020-10" db="EMBL/GenBank/DDBJ databases">
        <title>Campylobacter and Helicobacter PacBio genomes.</title>
        <authorList>
            <person name="Lane C."/>
        </authorList>
    </citation>
    <scope>NUCLEOTIDE SEQUENCE [LARGE SCALE GENOMIC DNA]</scope>
    <source>
        <strain evidence="1 2">2016D-0077</strain>
    </source>
</reference>
<dbReference type="NCBIfam" id="TIGR02532">
    <property type="entry name" value="IV_pilin_GFxxxE"/>
    <property type="match status" value="1"/>
</dbReference>